<evidence type="ECO:0000313" key="1">
    <source>
        <dbReference type="EMBL" id="CAI9933727.1"/>
    </source>
</evidence>
<dbReference type="EMBL" id="CAXDID020000211">
    <property type="protein sequence ID" value="CAL6056857.1"/>
    <property type="molecule type" value="Genomic_DNA"/>
</dbReference>
<evidence type="ECO:0000313" key="3">
    <source>
        <dbReference type="Proteomes" id="UP001642409"/>
    </source>
</evidence>
<dbReference type="EMBL" id="CATOUU010000548">
    <property type="protein sequence ID" value="CAI9933727.1"/>
    <property type="molecule type" value="Genomic_DNA"/>
</dbReference>
<keyword evidence="3" id="KW-1185">Reference proteome</keyword>
<dbReference type="Proteomes" id="UP001642409">
    <property type="component" value="Unassembled WGS sequence"/>
</dbReference>
<evidence type="ECO:0000313" key="2">
    <source>
        <dbReference type="EMBL" id="CAL6056857.1"/>
    </source>
</evidence>
<comment type="caution">
    <text evidence="1">The sequence shown here is derived from an EMBL/GenBank/DDBJ whole genome shotgun (WGS) entry which is preliminary data.</text>
</comment>
<protein>
    <submittedName>
        <fullName evidence="2">Hypothetical_protein</fullName>
    </submittedName>
</protein>
<sequence length="106" mass="12651">MKYWTILNTISVLTWNILHVYRGEIESWAPPSLFEYRHLKIYLIQNQILEIEITDARRQSHVETPEQFSKMARVSISESKSGPVWYISCVRFGFPFRLQTPFPKIF</sequence>
<accession>A0AA86P7W8</accession>
<proteinExistence type="predicted"/>
<organism evidence="1">
    <name type="scientific">Hexamita inflata</name>
    <dbReference type="NCBI Taxonomy" id="28002"/>
    <lineage>
        <taxon>Eukaryota</taxon>
        <taxon>Metamonada</taxon>
        <taxon>Diplomonadida</taxon>
        <taxon>Hexamitidae</taxon>
        <taxon>Hexamitinae</taxon>
        <taxon>Hexamita</taxon>
    </lineage>
</organism>
<reference evidence="2 3" key="2">
    <citation type="submission" date="2024-07" db="EMBL/GenBank/DDBJ databases">
        <authorList>
            <person name="Akdeniz Z."/>
        </authorList>
    </citation>
    <scope>NUCLEOTIDE SEQUENCE [LARGE SCALE GENOMIC DNA]</scope>
</reference>
<gene>
    <name evidence="1" type="ORF">HINF_LOCUS21372</name>
    <name evidence="2" type="ORF">HINF_LOCUS47229</name>
</gene>
<name>A0AA86P7W8_9EUKA</name>
<reference evidence="1" key="1">
    <citation type="submission" date="2023-06" db="EMBL/GenBank/DDBJ databases">
        <authorList>
            <person name="Kurt Z."/>
        </authorList>
    </citation>
    <scope>NUCLEOTIDE SEQUENCE</scope>
</reference>
<dbReference type="AlphaFoldDB" id="A0AA86P7W8"/>